<keyword evidence="3" id="KW-1185">Reference proteome</keyword>
<dbReference type="STRING" id="593133.SAMN04488006_2570"/>
<sequence length="249" mass="28863">MKNIRFIIVFFLIVSSVNAQTTVLKDKGSWLTFTNNFKLSNKFSLSNVTQLRTVDFIQNNQALVIQPGASYKLNKNVSIGAGYLSYTYYPEGAAHAPIKKYENRIWENLIVNSAIGNTKLNQRFVFEQRFKDVIVQNSDNEYSIDGNSYSQRFRYRLEVTTNLVKLKNNKNIYGKLSNEIRIRFQTGLTEPDFDQNNFAALIGYQLLENSKIWVGYGRYYYKSNATKFISNDILHVTLNYDVDFSKKHS</sequence>
<evidence type="ECO:0000313" key="2">
    <source>
        <dbReference type="EMBL" id="SFS65187.1"/>
    </source>
</evidence>
<keyword evidence="1" id="KW-0732">Signal</keyword>
<protein>
    <recommendedName>
        <fullName evidence="4">DUF2490 domain-containing protein</fullName>
    </recommendedName>
</protein>
<name>A0A1I6RKF0_9FLAO</name>
<dbReference type="Proteomes" id="UP000199312">
    <property type="component" value="Unassembled WGS sequence"/>
</dbReference>
<organism evidence="2 3">
    <name type="scientific">Lutibacter maritimus</name>
    <dbReference type="NCBI Taxonomy" id="593133"/>
    <lineage>
        <taxon>Bacteria</taxon>
        <taxon>Pseudomonadati</taxon>
        <taxon>Bacteroidota</taxon>
        <taxon>Flavobacteriia</taxon>
        <taxon>Flavobacteriales</taxon>
        <taxon>Flavobacteriaceae</taxon>
        <taxon>Lutibacter</taxon>
    </lineage>
</organism>
<dbReference type="EMBL" id="FOZP01000006">
    <property type="protein sequence ID" value="SFS65187.1"/>
    <property type="molecule type" value="Genomic_DNA"/>
</dbReference>
<dbReference type="RefSeq" id="WP_090227572.1">
    <property type="nucleotide sequence ID" value="NZ_FOZP01000006.1"/>
</dbReference>
<evidence type="ECO:0000256" key="1">
    <source>
        <dbReference type="SAM" id="SignalP"/>
    </source>
</evidence>
<evidence type="ECO:0008006" key="4">
    <source>
        <dbReference type="Google" id="ProtNLM"/>
    </source>
</evidence>
<accession>A0A1I6RKF0</accession>
<gene>
    <name evidence="2" type="ORF">SAMN04488006_2570</name>
</gene>
<reference evidence="3" key="1">
    <citation type="submission" date="2016-10" db="EMBL/GenBank/DDBJ databases">
        <authorList>
            <person name="Varghese N."/>
            <person name="Submissions S."/>
        </authorList>
    </citation>
    <scope>NUCLEOTIDE SEQUENCE [LARGE SCALE GENOMIC DNA]</scope>
    <source>
        <strain evidence="3">DSM 24450</strain>
    </source>
</reference>
<dbReference type="AlphaFoldDB" id="A0A1I6RKF0"/>
<dbReference type="Pfam" id="PF10677">
    <property type="entry name" value="DUF2490"/>
    <property type="match status" value="1"/>
</dbReference>
<feature type="chain" id="PRO_5011573305" description="DUF2490 domain-containing protein" evidence="1">
    <location>
        <begin position="20"/>
        <end position="249"/>
    </location>
</feature>
<evidence type="ECO:0000313" key="3">
    <source>
        <dbReference type="Proteomes" id="UP000199312"/>
    </source>
</evidence>
<proteinExistence type="predicted"/>
<dbReference type="OrthoDB" id="1118734at2"/>
<feature type="signal peptide" evidence="1">
    <location>
        <begin position="1"/>
        <end position="19"/>
    </location>
</feature>
<dbReference type="InterPro" id="IPR019619">
    <property type="entry name" value="DUF2490"/>
</dbReference>